<dbReference type="Pfam" id="PF11976">
    <property type="entry name" value="Rad60-SLD"/>
    <property type="match status" value="1"/>
</dbReference>
<dbReference type="Gene3D" id="3.10.20.90">
    <property type="entry name" value="Phosphatidylinositol 3-kinase Catalytic Subunit, Chain A, domain 1"/>
    <property type="match status" value="1"/>
</dbReference>
<evidence type="ECO:0000313" key="2">
    <source>
        <dbReference type="EMBL" id="KAK6729160.1"/>
    </source>
</evidence>
<sequence length="469" mass="52451">MQLGRQLHAALKMMFYEVQPAQAHRDDVRERNVVSREIAANDERQSKKSKLKLADKPIVDRPTDLGMLCNDERTVSTKNRGAMKLRPLWSLIADCSPRQCSRNSRGRSCTHHLKHDVLASLVRHPSKVFGTASVYEGGPMGTIEGCSSDSDDDLYTRSVSLQEVRGAVTTRNTTTEISSVKNKCVQEKVDVVVLDDDESLDLPDSDCAFPTKAKQSRRKRVEQLAQKELLELEEILSEPVIQVVAPCPKRTRRIRTYDRPGNTIDIDIVSDDATPSSVKTCKQSGETSATSDVIELDKEVNLFVTVFLDQDNGKTGRFMSILHDEPFDKLRPEFAKELKCNQLDVMIHVNNVDAGPGDTPDSMGLDIEKLALVNVFCLKPNSNSDEDLSSDPNFIPVRCIFESGRPRCVYLKLTETFADAKKRIEKALQLSSGVERLVFDNDVLDDSDTPTSIDMEAEDVIEIHLKKSL</sequence>
<dbReference type="InterPro" id="IPR022617">
    <property type="entry name" value="Rad60/SUMO-like_dom"/>
</dbReference>
<proteinExistence type="predicted"/>
<comment type="caution">
    <text evidence="2">The sequence shown here is derived from an EMBL/GenBank/DDBJ whole genome shotgun (WGS) entry which is preliminary data.</text>
</comment>
<dbReference type="SUPFAM" id="SSF54236">
    <property type="entry name" value="Ubiquitin-like"/>
    <property type="match status" value="1"/>
</dbReference>
<reference evidence="2 3" key="1">
    <citation type="submission" date="2023-08" db="EMBL/GenBank/DDBJ databases">
        <title>A Necator americanus chromosomal reference genome.</title>
        <authorList>
            <person name="Ilik V."/>
            <person name="Petrzelkova K.J."/>
            <person name="Pardy F."/>
            <person name="Fuh T."/>
            <person name="Niatou-Singa F.S."/>
            <person name="Gouil Q."/>
            <person name="Baker L."/>
            <person name="Ritchie M.E."/>
            <person name="Jex A.R."/>
            <person name="Gazzola D."/>
            <person name="Li H."/>
            <person name="Toshio Fujiwara R."/>
            <person name="Zhan B."/>
            <person name="Aroian R.V."/>
            <person name="Pafco B."/>
            <person name="Schwarz E.M."/>
        </authorList>
    </citation>
    <scope>NUCLEOTIDE SEQUENCE [LARGE SCALE GENOMIC DNA]</scope>
    <source>
        <strain evidence="2 3">Aroian</strain>
        <tissue evidence="2">Whole animal</tissue>
    </source>
</reference>
<feature type="domain" description="Ubiquitin-like" evidence="1">
    <location>
        <begin position="395"/>
        <end position="467"/>
    </location>
</feature>
<organism evidence="2 3">
    <name type="scientific">Necator americanus</name>
    <name type="common">Human hookworm</name>
    <dbReference type="NCBI Taxonomy" id="51031"/>
    <lineage>
        <taxon>Eukaryota</taxon>
        <taxon>Metazoa</taxon>
        <taxon>Ecdysozoa</taxon>
        <taxon>Nematoda</taxon>
        <taxon>Chromadorea</taxon>
        <taxon>Rhabditida</taxon>
        <taxon>Rhabditina</taxon>
        <taxon>Rhabditomorpha</taxon>
        <taxon>Strongyloidea</taxon>
        <taxon>Ancylostomatidae</taxon>
        <taxon>Bunostominae</taxon>
        <taxon>Necator</taxon>
    </lineage>
</organism>
<dbReference type="InterPro" id="IPR000626">
    <property type="entry name" value="Ubiquitin-like_dom"/>
</dbReference>
<dbReference type="PROSITE" id="PS50053">
    <property type="entry name" value="UBIQUITIN_2"/>
    <property type="match status" value="1"/>
</dbReference>
<dbReference type="InterPro" id="IPR029071">
    <property type="entry name" value="Ubiquitin-like_domsf"/>
</dbReference>
<protein>
    <recommendedName>
        <fullName evidence="1">Ubiquitin-like domain-containing protein</fullName>
    </recommendedName>
</protein>
<dbReference type="Proteomes" id="UP001303046">
    <property type="component" value="Unassembled WGS sequence"/>
</dbReference>
<evidence type="ECO:0000259" key="1">
    <source>
        <dbReference type="PROSITE" id="PS50053"/>
    </source>
</evidence>
<evidence type="ECO:0000313" key="3">
    <source>
        <dbReference type="Proteomes" id="UP001303046"/>
    </source>
</evidence>
<keyword evidence="3" id="KW-1185">Reference proteome</keyword>
<dbReference type="EMBL" id="JAVFWL010000001">
    <property type="protein sequence ID" value="KAK6729160.1"/>
    <property type="molecule type" value="Genomic_DNA"/>
</dbReference>
<name>A0ABR1BTE1_NECAM</name>
<accession>A0ABR1BTE1</accession>
<gene>
    <name evidence="2" type="primary">Necator_chrI.g2419</name>
    <name evidence="2" type="ORF">RB195_006291</name>
</gene>